<evidence type="ECO:0000313" key="3">
    <source>
        <dbReference type="Proteomes" id="UP001487740"/>
    </source>
</evidence>
<dbReference type="Proteomes" id="UP001487740">
    <property type="component" value="Unassembled WGS sequence"/>
</dbReference>
<gene>
    <name evidence="2" type="ORF">O3P69_007627</name>
</gene>
<evidence type="ECO:0000256" key="1">
    <source>
        <dbReference type="SAM" id="MobiDB-lite"/>
    </source>
</evidence>
<proteinExistence type="predicted"/>
<comment type="caution">
    <text evidence="2">The sequence shown here is derived from an EMBL/GenBank/DDBJ whole genome shotgun (WGS) entry which is preliminary data.</text>
</comment>
<dbReference type="EMBL" id="JARAKH010000004">
    <property type="protein sequence ID" value="KAK8404510.1"/>
    <property type="molecule type" value="Genomic_DNA"/>
</dbReference>
<reference evidence="2 3" key="1">
    <citation type="submission" date="2023-03" db="EMBL/GenBank/DDBJ databases">
        <title>High-quality genome of Scylla paramamosain provides insights in environmental adaptation.</title>
        <authorList>
            <person name="Zhang L."/>
        </authorList>
    </citation>
    <scope>NUCLEOTIDE SEQUENCE [LARGE SCALE GENOMIC DNA]</scope>
    <source>
        <strain evidence="2">LZ_2023a</strain>
        <tissue evidence="2">Muscle</tissue>
    </source>
</reference>
<name>A0AAW0UXS8_SCYPA</name>
<protein>
    <submittedName>
        <fullName evidence="2">Uncharacterized protein</fullName>
    </submittedName>
</protein>
<keyword evidence="3" id="KW-1185">Reference proteome</keyword>
<feature type="region of interest" description="Disordered" evidence="1">
    <location>
        <begin position="45"/>
        <end position="90"/>
    </location>
</feature>
<sequence>MRKNTLSRGQVRLVSPRYEYASPYVIGGNVRGRLRDNEGVGPFKTSSWSPLGLLHRTPPQPHHSLPPQHQGIPESSARRPVRYSRGRKNQMYDEAARTCVPAVHILTWPPQGEQPDLLVLF</sequence>
<organism evidence="2 3">
    <name type="scientific">Scylla paramamosain</name>
    <name type="common">Mud crab</name>
    <dbReference type="NCBI Taxonomy" id="85552"/>
    <lineage>
        <taxon>Eukaryota</taxon>
        <taxon>Metazoa</taxon>
        <taxon>Ecdysozoa</taxon>
        <taxon>Arthropoda</taxon>
        <taxon>Crustacea</taxon>
        <taxon>Multicrustacea</taxon>
        <taxon>Malacostraca</taxon>
        <taxon>Eumalacostraca</taxon>
        <taxon>Eucarida</taxon>
        <taxon>Decapoda</taxon>
        <taxon>Pleocyemata</taxon>
        <taxon>Brachyura</taxon>
        <taxon>Eubrachyura</taxon>
        <taxon>Portunoidea</taxon>
        <taxon>Portunidae</taxon>
        <taxon>Portuninae</taxon>
        <taxon>Scylla</taxon>
    </lineage>
</organism>
<evidence type="ECO:0000313" key="2">
    <source>
        <dbReference type="EMBL" id="KAK8404510.1"/>
    </source>
</evidence>
<accession>A0AAW0UXS8</accession>
<dbReference type="AlphaFoldDB" id="A0AAW0UXS8"/>
<feature type="compositionally biased region" description="Basic residues" evidence="1">
    <location>
        <begin position="79"/>
        <end position="88"/>
    </location>
</feature>